<gene>
    <name evidence="1" type="ORF">TRSC58_00372</name>
</gene>
<evidence type="ECO:0000313" key="2">
    <source>
        <dbReference type="Proteomes" id="UP000031737"/>
    </source>
</evidence>
<dbReference type="OrthoDB" id="272344at2759"/>
<evidence type="ECO:0000313" key="1">
    <source>
        <dbReference type="EMBL" id="ESL11869.1"/>
    </source>
</evidence>
<name>A0A061JAE0_TRYRA</name>
<dbReference type="Proteomes" id="UP000031737">
    <property type="component" value="Unassembled WGS sequence"/>
</dbReference>
<comment type="caution">
    <text evidence="1">The sequence shown here is derived from an EMBL/GenBank/DDBJ whole genome shotgun (WGS) entry which is preliminary data.</text>
</comment>
<proteinExistence type="predicted"/>
<sequence length="285" mass="31960">MQRCCGSLLHRIERVGRVAWALEASLAKEAWHEGDSFSEVDTTALRFPFSTSSVSSRLMPTEEALRRISSFYRPDTYAYGLLSGHVLLHEARDRGFLEPNVDASGFFVHPATLIRHPEMFSQFFGVERSPFFSGMLQQLLVTHDAEKSPVMRECRLQGVDPAAWVPFLRGLCLCVIVGDPILSEVGFVIEDLLLGGALHNSLSVPGEYSERGISIAAMLLEAAAELGSVRLSELSLYVYRQFLTETSYAVSKRLVVCITQTERRQLDWNVRCLSRKQRGRAHVAH</sequence>
<protein>
    <submittedName>
        <fullName evidence="1">Uncharacterized protein</fullName>
    </submittedName>
</protein>
<dbReference type="VEuPathDB" id="TriTrypDB:TRSC58_00372"/>
<dbReference type="AlphaFoldDB" id="A0A061JAE0"/>
<keyword evidence="2" id="KW-1185">Reference proteome</keyword>
<organism evidence="1 2">
    <name type="scientific">Trypanosoma rangeli SC58</name>
    <dbReference type="NCBI Taxonomy" id="429131"/>
    <lineage>
        <taxon>Eukaryota</taxon>
        <taxon>Discoba</taxon>
        <taxon>Euglenozoa</taxon>
        <taxon>Kinetoplastea</taxon>
        <taxon>Metakinetoplastina</taxon>
        <taxon>Trypanosomatida</taxon>
        <taxon>Trypanosomatidae</taxon>
        <taxon>Trypanosoma</taxon>
        <taxon>Herpetosoma</taxon>
    </lineage>
</organism>
<accession>A0A061JAE0</accession>
<dbReference type="EMBL" id="AUPL01000372">
    <property type="protein sequence ID" value="ESL11869.1"/>
    <property type="molecule type" value="Genomic_DNA"/>
</dbReference>
<reference evidence="1 2" key="1">
    <citation type="submission" date="2013-07" db="EMBL/GenBank/DDBJ databases">
        <authorList>
            <person name="Stoco P.H."/>
            <person name="Wagner G."/>
            <person name="Gerber A."/>
            <person name="Zaha A."/>
            <person name="Thompson C."/>
            <person name="Bartholomeu D.C."/>
            <person name="Luckemeyer D.D."/>
            <person name="Bahia D."/>
            <person name="Loreto E."/>
            <person name="Prestes E.B."/>
            <person name="Lima F.M."/>
            <person name="Rodrigues-Luiz G."/>
            <person name="Vallejo G.A."/>
            <person name="Filho J.F."/>
            <person name="Monteiro K.M."/>
            <person name="Tyler K.M."/>
            <person name="de Almeida L.G."/>
            <person name="Ortiz M.F."/>
            <person name="Siervo M.A."/>
            <person name="de Moraes M.H."/>
            <person name="Cunha O.L."/>
            <person name="Mendonca-Neto R."/>
            <person name="Silva R."/>
            <person name="Teixeira S.M."/>
            <person name="Murta S.M."/>
            <person name="Sincero T.C."/>
            <person name="Mendes T.A."/>
            <person name="Urmenyi T.P."/>
            <person name="Silva V.G."/>
            <person name="da Rocha W.D."/>
            <person name="Andersson B."/>
            <person name="Romanha A.J."/>
            <person name="Steindel M."/>
            <person name="de Vasconcelos A.T."/>
            <person name="Grisard E.C."/>
        </authorList>
    </citation>
    <scope>NUCLEOTIDE SEQUENCE [LARGE SCALE GENOMIC DNA]</scope>
    <source>
        <strain evidence="1 2">SC58</strain>
    </source>
</reference>